<name>A0ABS4Z795_9ACTN</name>
<proteinExistence type="predicted"/>
<dbReference type="InterPro" id="IPR008254">
    <property type="entry name" value="Flavodoxin/NO_synth"/>
</dbReference>
<dbReference type="SUPFAM" id="SSF52218">
    <property type="entry name" value="Flavoproteins"/>
    <property type="match status" value="1"/>
</dbReference>
<dbReference type="RefSeq" id="WP_210055001.1">
    <property type="nucleotide sequence ID" value="NZ_BAAAMH010000004.1"/>
</dbReference>
<dbReference type="InterPro" id="IPR006311">
    <property type="entry name" value="TAT_signal"/>
</dbReference>
<feature type="region of interest" description="Disordered" evidence="1">
    <location>
        <begin position="114"/>
        <end position="136"/>
    </location>
</feature>
<dbReference type="Proteomes" id="UP000758168">
    <property type="component" value="Unassembled WGS sequence"/>
</dbReference>
<dbReference type="Pfam" id="PF12682">
    <property type="entry name" value="Flavodoxin_4"/>
    <property type="match status" value="1"/>
</dbReference>
<evidence type="ECO:0000256" key="1">
    <source>
        <dbReference type="SAM" id="MobiDB-lite"/>
    </source>
</evidence>
<dbReference type="PROSITE" id="PS51318">
    <property type="entry name" value="TAT"/>
    <property type="match status" value="1"/>
</dbReference>
<organism evidence="3 4">
    <name type="scientific">Microlunatus capsulatus</name>
    <dbReference type="NCBI Taxonomy" id="99117"/>
    <lineage>
        <taxon>Bacteria</taxon>
        <taxon>Bacillati</taxon>
        <taxon>Actinomycetota</taxon>
        <taxon>Actinomycetes</taxon>
        <taxon>Propionibacteriales</taxon>
        <taxon>Propionibacteriaceae</taxon>
        <taxon>Microlunatus</taxon>
    </lineage>
</organism>
<comment type="caution">
    <text evidence="3">The sequence shown here is derived from an EMBL/GenBank/DDBJ whole genome shotgun (WGS) entry which is preliminary data.</text>
</comment>
<evidence type="ECO:0000313" key="3">
    <source>
        <dbReference type="EMBL" id="MBP2416926.1"/>
    </source>
</evidence>
<dbReference type="PANTHER" id="PTHR39201:SF1">
    <property type="entry name" value="FLAVODOXIN-LIKE DOMAIN-CONTAINING PROTEIN"/>
    <property type="match status" value="1"/>
</dbReference>
<dbReference type="PANTHER" id="PTHR39201">
    <property type="entry name" value="EXPORTED PROTEIN-RELATED"/>
    <property type="match status" value="1"/>
</dbReference>
<reference evidence="3 4" key="1">
    <citation type="submission" date="2021-03" db="EMBL/GenBank/DDBJ databases">
        <title>Sequencing the genomes of 1000 actinobacteria strains.</title>
        <authorList>
            <person name="Klenk H.-P."/>
        </authorList>
    </citation>
    <scope>NUCLEOTIDE SEQUENCE [LARGE SCALE GENOMIC DNA]</scope>
    <source>
        <strain evidence="3 4">DSM 12936</strain>
    </source>
</reference>
<evidence type="ECO:0000259" key="2">
    <source>
        <dbReference type="Pfam" id="PF12682"/>
    </source>
</evidence>
<sequence length="233" mass="25056">MGLHPDLSRRALLHRGAVLGAAAAGGALLSSCTSPPRTDSASTPTADPKERPTTTAEDSARTLLAYFSRPGENYYYGGRRDLEVGNTEVLARMIADLIDCDTYRIDAADPYSSDYDATVSRNSQEQNDDARPAIANPIPSITQYDTVLVGSPIWNVRPPMILSTFLDSQDFTAKTVHPFVTYAVSGLGRTEEVYAAALPGVQLGPGLAVQGEEVAQHRDDVEAWLRTSGLLNT</sequence>
<feature type="domain" description="Flavodoxin-like" evidence="2">
    <location>
        <begin position="85"/>
        <end position="226"/>
    </location>
</feature>
<feature type="compositionally biased region" description="Polar residues" evidence="1">
    <location>
        <begin position="30"/>
        <end position="45"/>
    </location>
</feature>
<keyword evidence="4" id="KW-1185">Reference proteome</keyword>
<dbReference type="InterPro" id="IPR029039">
    <property type="entry name" value="Flavoprotein-like_sf"/>
</dbReference>
<gene>
    <name evidence="3" type="ORF">JOF54_001848</name>
</gene>
<feature type="region of interest" description="Disordered" evidence="1">
    <location>
        <begin position="30"/>
        <end position="60"/>
    </location>
</feature>
<evidence type="ECO:0000313" key="4">
    <source>
        <dbReference type="Proteomes" id="UP000758168"/>
    </source>
</evidence>
<accession>A0ABS4Z795</accession>
<dbReference type="EMBL" id="JAGIOB010000001">
    <property type="protein sequence ID" value="MBP2416926.1"/>
    <property type="molecule type" value="Genomic_DNA"/>
</dbReference>
<protein>
    <submittedName>
        <fullName evidence="3">Flavodoxin</fullName>
    </submittedName>
</protein>
<dbReference type="Gene3D" id="3.40.50.360">
    <property type="match status" value="1"/>
</dbReference>